<dbReference type="Gene3D" id="3.60.21.10">
    <property type="match status" value="1"/>
</dbReference>
<gene>
    <name evidence="2" type="ORF">TELCIR_07433</name>
</gene>
<accession>A0A2G9UKM9</accession>
<dbReference type="AlphaFoldDB" id="A0A2G9UKM9"/>
<evidence type="ECO:0000313" key="3">
    <source>
        <dbReference type="Proteomes" id="UP000230423"/>
    </source>
</evidence>
<dbReference type="SUPFAM" id="SSF56300">
    <property type="entry name" value="Metallo-dependent phosphatases"/>
    <property type="match status" value="1"/>
</dbReference>
<reference evidence="2 3" key="1">
    <citation type="submission" date="2015-09" db="EMBL/GenBank/DDBJ databases">
        <title>Draft genome of the parasitic nematode Teladorsagia circumcincta isolate WARC Sus (inbred).</title>
        <authorList>
            <person name="Mitreva M."/>
        </authorList>
    </citation>
    <scope>NUCLEOTIDE SEQUENCE [LARGE SCALE GENOMIC DNA]</scope>
    <source>
        <strain evidence="2 3">S</strain>
    </source>
</reference>
<dbReference type="InterPro" id="IPR004843">
    <property type="entry name" value="Calcineurin-like_PHP"/>
</dbReference>
<feature type="domain" description="Calcineurin-like phosphoesterase" evidence="1">
    <location>
        <begin position="24"/>
        <end position="89"/>
    </location>
</feature>
<evidence type="ECO:0000259" key="1">
    <source>
        <dbReference type="Pfam" id="PF00149"/>
    </source>
</evidence>
<protein>
    <recommendedName>
        <fullName evidence="1">Calcineurin-like phosphoesterase domain-containing protein</fullName>
    </recommendedName>
</protein>
<dbReference type="InterPro" id="IPR051158">
    <property type="entry name" value="Metallophosphoesterase_sf"/>
</dbReference>
<evidence type="ECO:0000313" key="2">
    <source>
        <dbReference type="EMBL" id="PIO70703.1"/>
    </source>
</evidence>
<dbReference type="InterPro" id="IPR029052">
    <property type="entry name" value="Metallo-depent_PP-like"/>
</dbReference>
<dbReference type="EMBL" id="KZ346182">
    <property type="protein sequence ID" value="PIO70703.1"/>
    <property type="molecule type" value="Genomic_DNA"/>
</dbReference>
<dbReference type="PANTHER" id="PTHR31302:SF30">
    <property type="entry name" value="CALCINEURIN-LIKE PHOSPHOESTERASE DOMAIN-CONTAINING PROTEIN"/>
    <property type="match status" value="1"/>
</dbReference>
<dbReference type="PANTHER" id="PTHR31302">
    <property type="entry name" value="TRANSMEMBRANE PROTEIN WITH METALLOPHOSPHOESTERASE DOMAIN-RELATED"/>
    <property type="match status" value="1"/>
</dbReference>
<dbReference type="OrthoDB" id="783096at2759"/>
<sequence>MSLLMWLGSDKIVVKHITIPVKVSKVVDKLLDLHVDAVALVGDMVDGPLKSLEDRMVPLWLLLFRYRTYFVSGNHEYYYGDAMEWFKEYDSRGIRVLNNK</sequence>
<dbReference type="Proteomes" id="UP000230423">
    <property type="component" value="Unassembled WGS sequence"/>
</dbReference>
<dbReference type="GO" id="GO:0016787">
    <property type="term" value="F:hydrolase activity"/>
    <property type="evidence" value="ECO:0007669"/>
    <property type="project" value="InterPro"/>
</dbReference>
<name>A0A2G9UKM9_TELCI</name>
<organism evidence="2 3">
    <name type="scientific">Teladorsagia circumcincta</name>
    <name type="common">Brown stomach worm</name>
    <name type="synonym">Ostertagia circumcincta</name>
    <dbReference type="NCBI Taxonomy" id="45464"/>
    <lineage>
        <taxon>Eukaryota</taxon>
        <taxon>Metazoa</taxon>
        <taxon>Ecdysozoa</taxon>
        <taxon>Nematoda</taxon>
        <taxon>Chromadorea</taxon>
        <taxon>Rhabditida</taxon>
        <taxon>Rhabditina</taxon>
        <taxon>Rhabditomorpha</taxon>
        <taxon>Strongyloidea</taxon>
        <taxon>Trichostrongylidae</taxon>
        <taxon>Teladorsagia</taxon>
    </lineage>
</organism>
<keyword evidence="3" id="KW-1185">Reference proteome</keyword>
<proteinExistence type="predicted"/>
<dbReference type="Pfam" id="PF00149">
    <property type="entry name" value="Metallophos"/>
    <property type="match status" value="1"/>
</dbReference>